<sequence length="411" mass="43285">MELPPSVIVNAASAFLYLRRFSSQPTRRSPSVKKPLLAGATAAALFAPLAHAQRSVTLYGLIDAGLMYTNNAGGASQWRATSGTINGSRFGLRGVEDLGGGIKALFLLENGFNANNGTLGQDGKIFGRHAYMGLSGNGYGTLTLGRQYDTMVDFVAPLSASAGDFGDTDFAHPFDNDNLNHSLRIDNAVKYTSDHYAGVKFGALYGFSNAANFADNRAYSLAASYGNGPLKLAGAYLQIDGSKGTTGASPGAVDAVEAKGLSQGGWLTGSKRMRSYGGGVNYTLGSAVVGFVYTRSRYDDSGSFGSTGEIRFDNYEANLRYAITPAFGVGGAYVYTGGHVSASDSRHDAAPAWQQVDLQAVYKLSRVTDIYAEAMHQHASGRGYRAFINGSGGASGTPNQIVCTVGMRTRF</sequence>
<evidence type="ECO:0000256" key="4">
    <source>
        <dbReference type="ARBA" id="ARBA00022452"/>
    </source>
</evidence>
<proteinExistence type="predicted"/>
<keyword evidence="7" id="KW-0406">Ion transport</keyword>
<comment type="subunit">
    <text evidence="2">Homotrimer.</text>
</comment>
<dbReference type="GO" id="GO:0015288">
    <property type="term" value="F:porin activity"/>
    <property type="evidence" value="ECO:0007669"/>
    <property type="project" value="UniProtKB-KW"/>
</dbReference>
<keyword evidence="6" id="KW-0732">Signal</keyword>
<evidence type="ECO:0000256" key="8">
    <source>
        <dbReference type="ARBA" id="ARBA00023114"/>
    </source>
</evidence>
<organism evidence="12 13">
    <name type="scientific">Burkholderia thailandensis (strain ATCC 700388 / DSM 13276 / CCUG 48851 / CIP 106301 / E264)</name>
    <dbReference type="NCBI Taxonomy" id="271848"/>
    <lineage>
        <taxon>Bacteria</taxon>
        <taxon>Pseudomonadati</taxon>
        <taxon>Pseudomonadota</taxon>
        <taxon>Betaproteobacteria</taxon>
        <taxon>Burkholderiales</taxon>
        <taxon>Burkholderiaceae</taxon>
        <taxon>Burkholderia</taxon>
        <taxon>pseudomallei group</taxon>
    </lineage>
</organism>
<dbReference type="Pfam" id="PF13609">
    <property type="entry name" value="Porin_4"/>
    <property type="match status" value="1"/>
</dbReference>
<gene>
    <name evidence="12" type="ordered locus">BTH_II0103</name>
</gene>
<dbReference type="Gene3D" id="2.40.160.10">
    <property type="entry name" value="Porin"/>
    <property type="match status" value="1"/>
</dbReference>
<dbReference type="KEGG" id="bte:BTH_II0103"/>
<dbReference type="GO" id="GO:0009279">
    <property type="term" value="C:cell outer membrane"/>
    <property type="evidence" value="ECO:0007669"/>
    <property type="project" value="UniProtKB-SubCell"/>
</dbReference>
<feature type="domain" description="Porin" evidence="11">
    <location>
        <begin position="40"/>
        <end position="380"/>
    </location>
</feature>
<evidence type="ECO:0000256" key="5">
    <source>
        <dbReference type="ARBA" id="ARBA00022692"/>
    </source>
</evidence>
<evidence type="ECO:0000256" key="9">
    <source>
        <dbReference type="ARBA" id="ARBA00023136"/>
    </source>
</evidence>
<dbReference type="PANTHER" id="PTHR34501">
    <property type="entry name" value="PROTEIN YDDL-RELATED"/>
    <property type="match status" value="1"/>
</dbReference>
<evidence type="ECO:0000256" key="7">
    <source>
        <dbReference type="ARBA" id="ARBA00023065"/>
    </source>
</evidence>
<dbReference type="PANTHER" id="PTHR34501:SF9">
    <property type="entry name" value="MAJOR OUTER MEMBRANE PROTEIN P.IA"/>
    <property type="match status" value="1"/>
</dbReference>
<keyword evidence="13" id="KW-1185">Reference proteome</keyword>
<dbReference type="EMBL" id="CP000085">
    <property type="protein sequence ID" value="ABC35858.1"/>
    <property type="molecule type" value="Genomic_DNA"/>
</dbReference>
<dbReference type="GO" id="GO:0006811">
    <property type="term" value="P:monoatomic ion transport"/>
    <property type="evidence" value="ECO:0007669"/>
    <property type="project" value="UniProtKB-KW"/>
</dbReference>
<evidence type="ECO:0000256" key="2">
    <source>
        <dbReference type="ARBA" id="ARBA00011233"/>
    </source>
</evidence>
<keyword evidence="4" id="KW-1134">Transmembrane beta strand</keyword>
<dbReference type="HOGENOM" id="CLU_038238_0_0_4"/>
<evidence type="ECO:0000313" key="12">
    <source>
        <dbReference type="EMBL" id="ABC35858.1"/>
    </source>
</evidence>
<evidence type="ECO:0000259" key="11">
    <source>
        <dbReference type="Pfam" id="PF13609"/>
    </source>
</evidence>
<keyword evidence="3" id="KW-0813">Transport</keyword>
<dbReference type="AlphaFoldDB" id="Q2T944"/>
<dbReference type="SUPFAM" id="SSF56935">
    <property type="entry name" value="Porins"/>
    <property type="match status" value="1"/>
</dbReference>
<dbReference type="CDD" id="cd00342">
    <property type="entry name" value="gram_neg_porins"/>
    <property type="match status" value="1"/>
</dbReference>
<evidence type="ECO:0000256" key="6">
    <source>
        <dbReference type="ARBA" id="ARBA00022729"/>
    </source>
</evidence>
<reference evidence="12 13" key="1">
    <citation type="journal article" date="2005" name="BMC Genomics">
        <title>Bacterial genome adaptation to niches: divergence of the potential virulence genes in three Burkholderia species of different survival strategies.</title>
        <authorList>
            <person name="Kim H.S."/>
            <person name="Schell M.A."/>
            <person name="Yu Y."/>
            <person name="Ulrich R.L."/>
            <person name="Sarria S.H."/>
            <person name="Nierman W.C."/>
            <person name="DeShazer D."/>
        </authorList>
    </citation>
    <scope>NUCLEOTIDE SEQUENCE [LARGE SCALE GENOMIC DNA]</scope>
    <source>
        <strain evidence="13">ATCC 700388 / DSM 13276 / CCUG 48851 / CIP 106301 / E264</strain>
    </source>
</reference>
<keyword evidence="10" id="KW-0998">Cell outer membrane</keyword>
<keyword evidence="9" id="KW-0472">Membrane</keyword>
<evidence type="ECO:0000313" key="13">
    <source>
        <dbReference type="Proteomes" id="UP000001930"/>
    </source>
</evidence>
<evidence type="ECO:0000256" key="3">
    <source>
        <dbReference type="ARBA" id="ARBA00022448"/>
    </source>
</evidence>
<dbReference type="GO" id="GO:0046930">
    <property type="term" value="C:pore complex"/>
    <property type="evidence" value="ECO:0007669"/>
    <property type="project" value="UniProtKB-KW"/>
</dbReference>
<dbReference type="InterPro" id="IPR033900">
    <property type="entry name" value="Gram_neg_porin_domain"/>
</dbReference>
<evidence type="ECO:0000256" key="10">
    <source>
        <dbReference type="ARBA" id="ARBA00023237"/>
    </source>
</evidence>
<comment type="subcellular location">
    <subcellularLocation>
        <location evidence="1">Cell outer membrane</location>
        <topology evidence="1">Multi-pass membrane protein</topology>
    </subcellularLocation>
</comment>
<accession>Q2T944</accession>
<keyword evidence="8" id="KW-0626">Porin</keyword>
<keyword evidence="5" id="KW-0812">Transmembrane</keyword>
<dbReference type="InterPro" id="IPR023614">
    <property type="entry name" value="Porin_dom_sf"/>
</dbReference>
<name>Q2T944_BURTA</name>
<dbReference type="InterPro" id="IPR050298">
    <property type="entry name" value="Gram-neg_bact_OMP"/>
</dbReference>
<evidence type="ECO:0000256" key="1">
    <source>
        <dbReference type="ARBA" id="ARBA00004571"/>
    </source>
</evidence>
<dbReference type="Proteomes" id="UP000001930">
    <property type="component" value="Chromosome II"/>
</dbReference>
<protein>
    <submittedName>
        <fullName evidence="12">Outer membrane porin OpcP</fullName>
    </submittedName>
</protein>